<protein>
    <recommendedName>
        <fullName evidence="3">F-box domain-containing protein</fullName>
    </recommendedName>
</protein>
<accession>A0A814CUQ5</accession>
<evidence type="ECO:0000313" key="2">
    <source>
        <dbReference type="Proteomes" id="UP000663852"/>
    </source>
</evidence>
<dbReference type="OrthoDB" id="9992164at2759"/>
<evidence type="ECO:0000313" key="1">
    <source>
        <dbReference type="EMBL" id="CAF0944940.1"/>
    </source>
</evidence>
<dbReference type="Proteomes" id="UP000663852">
    <property type="component" value="Unassembled WGS sequence"/>
</dbReference>
<organism evidence="1 2">
    <name type="scientific">Adineta ricciae</name>
    <name type="common">Rotifer</name>
    <dbReference type="NCBI Taxonomy" id="249248"/>
    <lineage>
        <taxon>Eukaryota</taxon>
        <taxon>Metazoa</taxon>
        <taxon>Spiralia</taxon>
        <taxon>Gnathifera</taxon>
        <taxon>Rotifera</taxon>
        <taxon>Eurotatoria</taxon>
        <taxon>Bdelloidea</taxon>
        <taxon>Adinetida</taxon>
        <taxon>Adinetidae</taxon>
        <taxon>Adineta</taxon>
    </lineage>
</organism>
<comment type="caution">
    <text evidence="1">The sequence shown here is derived from an EMBL/GenBank/DDBJ whole genome shotgun (WGS) entry which is preliminary data.</text>
</comment>
<proteinExistence type="predicted"/>
<dbReference type="EMBL" id="CAJNOJ010000045">
    <property type="protein sequence ID" value="CAF0944940.1"/>
    <property type="molecule type" value="Genomic_DNA"/>
</dbReference>
<dbReference type="AlphaFoldDB" id="A0A814CUQ5"/>
<evidence type="ECO:0008006" key="3">
    <source>
        <dbReference type="Google" id="ProtNLM"/>
    </source>
</evidence>
<reference evidence="1" key="1">
    <citation type="submission" date="2021-02" db="EMBL/GenBank/DDBJ databases">
        <authorList>
            <person name="Nowell W R."/>
        </authorList>
    </citation>
    <scope>NUCLEOTIDE SEQUENCE</scope>
</reference>
<name>A0A814CUQ5_ADIRI</name>
<gene>
    <name evidence="1" type="ORF">EDS130_LOCUS12020</name>
</gene>
<sequence>MSFAQYGTAESKMKTTLEDLCNEILLQILECVHNPYDIYRAFSRLNHRFDLILQSVRLQLDIFVEDKQSLTMIRYFSANCTHLRIYNMCPSISLQQFLRLRSLTIHEPTDAQMNLIQSTTLPMLEHLASPASMMIFDCLFSNRHKPWLYLHSCHFYFPHFPNSKVTWQPNRTLRTLSGVTCSRKTLSQLLSLLPSLKCLRVDMIANDLSDWNTMIFEKTLTSLRIGFHQLNYDDIRVLIGPLLRRLHIEVFCEQPSINFSLLGAVIMSRGKELEQFCCDYRGRNIPVDSIKTAHRMFQSIQVLPTHSYDTNSFKCEYKGKIN</sequence>